<organism evidence="1 2">
    <name type="scientific">Pelagibacterium halotolerans (strain DSM 22347 / JCM 15775 / CGMCC 1.7692 / B2)</name>
    <dbReference type="NCBI Taxonomy" id="1082931"/>
    <lineage>
        <taxon>Bacteria</taxon>
        <taxon>Pseudomonadati</taxon>
        <taxon>Pseudomonadota</taxon>
        <taxon>Alphaproteobacteria</taxon>
        <taxon>Hyphomicrobiales</taxon>
        <taxon>Devosiaceae</taxon>
        <taxon>Pelagibacterium</taxon>
    </lineage>
</organism>
<dbReference type="EMBL" id="CP003075">
    <property type="protein sequence ID" value="AEQ52133.1"/>
    <property type="molecule type" value="Genomic_DNA"/>
</dbReference>
<accession>G4RGU4</accession>
<protein>
    <submittedName>
        <fullName evidence="1">Uncharacterized protein</fullName>
    </submittedName>
</protein>
<name>G4RGU4_PELHB</name>
<dbReference type="AlphaFoldDB" id="G4RGU4"/>
<dbReference type="KEGG" id="phl:KKY_2124"/>
<evidence type="ECO:0000313" key="1">
    <source>
        <dbReference type="EMBL" id="AEQ52133.1"/>
    </source>
</evidence>
<gene>
    <name evidence="1" type="ordered locus">KKY_2124</name>
</gene>
<proteinExistence type="predicted"/>
<dbReference type="Proteomes" id="UP000008850">
    <property type="component" value="Chromosome"/>
</dbReference>
<keyword evidence="2" id="KW-1185">Reference proteome</keyword>
<evidence type="ECO:0000313" key="2">
    <source>
        <dbReference type="Proteomes" id="UP000008850"/>
    </source>
</evidence>
<sequence length="53" mass="6141">MVKANRWAFFRASTVHRHIWGFARRLQVSLEFLLPKEKSANPSVCALFQLPGQ</sequence>
<dbReference type="HOGENOM" id="CLU_3064482_0_0_5"/>
<reference evidence="1 2" key="1">
    <citation type="journal article" date="2012" name="J. Bacteriol.">
        <title>Complete genome sequence of Pelagibacterium halotolerans B2T.</title>
        <authorList>
            <person name="Huo Y.Y."/>
            <person name="Cheng H."/>
            <person name="Han X.F."/>
            <person name="Jiang X.W."/>
            <person name="Sun C."/>
            <person name="Zhang X.Q."/>
            <person name="Zhu X.F."/>
            <person name="Liu Y.F."/>
            <person name="Li P.F."/>
            <person name="Ni P.X."/>
            <person name="Wu M."/>
        </authorList>
    </citation>
    <scope>NUCLEOTIDE SEQUENCE [LARGE SCALE GENOMIC DNA]</scope>
    <source>
        <strain evidence="2">DSM 22347 / JCM 15775 / CGMCC 1.7692 / B2</strain>
    </source>
</reference>